<accession>A0ABS7DK55</accession>
<name>A0ABS7DK55_9GAMM</name>
<dbReference type="Pfam" id="PF00584">
    <property type="entry name" value="SecE"/>
    <property type="match status" value="1"/>
</dbReference>
<reference evidence="10 11" key="1">
    <citation type="submission" date="2021-03" db="EMBL/GenBank/DDBJ databases">
        <title>Succinivibrio sp. nov. isolated from feces of cow.</title>
        <authorList>
            <person name="Choi J.-Y."/>
        </authorList>
    </citation>
    <scope>NUCLEOTIDE SEQUENCE [LARGE SCALE GENOMIC DNA]</scope>
    <source>
        <strain evidence="10 11">AGMB01872</strain>
    </source>
</reference>
<evidence type="ECO:0000256" key="7">
    <source>
        <dbReference type="ARBA" id="ARBA00023010"/>
    </source>
</evidence>
<dbReference type="NCBIfam" id="TIGR00964">
    <property type="entry name" value="secE_bact"/>
    <property type="match status" value="1"/>
</dbReference>
<dbReference type="InterPro" id="IPR005807">
    <property type="entry name" value="SecE_bac"/>
</dbReference>
<proteinExistence type="inferred from homology"/>
<evidence type="ECO:0000256" key="3">
    <source>
        <dbReference type="ARBA" id="ARBA00022475"/>
    </source>
</evidence>
<dbReference type="PRINTS" id="PR01650">
    <property type="entry name" value="SECETRNLCASE"/>
</dbReference>
<keyword evidence="6 9" id="KW-1133">Transmembrane helix</keyword>
<feature type="transmembrane region" description="Helical" evidence="9">
    <location>
        <begin position="123"/>
        <end position="147"/>
    </location>
</feature>
<dbReference type="PANTHER" id="PTHR33910">
    <property type="entry name" value="PROTEIN TRANSLOCASE SUBUNIT SECE"/>
    <property type="match status" value="1"/>
</dbReference>
<dbReference type="EMBL" id="JAGFNY010000037">
    <property type="protein sequence ID" value="MBW7570931.1"/>
    <property type="molecule type" value="Genomic_DNA"/>
</dbReference>
<evidence type="ECO:0000256" key="6">
    <source>
        <dbReference type="ARBA" id="ARBA00022989"/>
    </source>
</evidence>
<evidence type="ECO:0000256" key="8">
    <source>
        <dbReference type="ARBA" id="ARBA00023136"/>
    </source>
</evidence>
<comment type="subcellular location">
    <subcellularLocation>
        <location evidence="1">Membrane</location>
    </subcellularLocation>
</comment>
<organism evidence="10 11">
    <name type="scientific">Succinivibrio faecicola</name>
    <dbReference type="NCBI Taxonomy" id="2820300"/>
    <lineage>
        <taxon>Bacteria</taxon>
        <taxon>Pseudomonadati</taxon>
        <taxon>Pseudomonadota</taxon>
        <taxon>Gammaproteobacteria</taxon>
        <taxon>Aeromonadales</taxon>
        <taxon>Succinivibrionaceae</taxon>
        <taxon>Succinivibrio</taxon>
    </lineage>
</organism>
<evidence type="ECO:0000256" key="5">
    <source>
        <dbReference type="ARBA" id="ARBA00022927"/>
    </source>
</evidence>
<keyword evidence="2 9" id="KW-0813">Transport</keyword>
<comment type="caution">
    <text evidence="9">Lacks conserved residue(s) required for the propagation of feature annotation.</text>
</comment>
<keyword evidence="3 9" id="KW-1003">Cell membrane</keyword>
<dbReference type="InterPro" id="IPR001901">
    <property type="entry name" value="Translocase_SecE/Sec61-g"/>
</dbReference>
<keyword evidence="11" id="KW-1185">Reference proteome</keyword>
<sequence>MADNKGKVATADKKNTAKKPAQGANADLFISPALSAVFWILSVVIVASAIIGNYYYTNFVVVDETTLGRLTRVAIVILGLALGLGSALLTNKGRALLSFSRQAYAELRKVVWPTRQEAVQTTFIVFVAVCVVSLFLYFCDVIFLQIVRLFTL</sequence>
<evidence type="ECO:0000256" key="2">
    <source>
        <dbReference type="ARBA" id="ARBA00022448"/>
    </source>
</evidence>
<comment type="subunit">
    <text evidence="9">Component of the Sec protein translocase complex. Heterotrimer consisting of SecY, SecE and SecG subunits. The heterotrimers can form oligomers, although 1 heterotrimer is thought to be able to translocate proteins. Interacts with the ribosome. Interacts with SecDF, and other proteins may be involved. Interacts with SecA.</text>
</comment>
<evidence type="ECO:0000256" key="9">
    <source>
        <dbReference type="HAMAP-Rule" id="MF_00422"/>
    </source>
</evidence>
<dbReference type="Gene3D" id="1.20.5.1030">
    <property type="entry name" value="Preprotein translocase secy subunit"/>
    <property type="match status" value="1"/>
</dbReference>
<feature type="transmembrane region" description="Helical" evidence="9">
    <location>
        <begin position="28"/>
        <end position="51"/>
    </location>
</feature>
<keyword evidence="4 9" id="KW-0812">Transmembrane</keyword>
<comment type="caution">
    <text evidence="10">The sequence shown here is derived from an EMBL/GenBank/DDBJ whole genome shotgun (WGS) entry which is preliminary data.</text>
</comment>
<feature type="transmembrane region" description="Helical" evidence="9">
    <location>
        <begin position="71"/>
        <end position="91"/>
    </location>
</feature>
<evidence type="ECO:0000256" key="1">
    <source>
        <dbReference type="ARBA" id="ARBA00004370"/>
    </source>
</evidence>
<keyword evidence="8 9" id="KW-0472">Membrane</keyword>
<comment type="similarity">
    <text evidence="9">Belongs to the SecE/SEC61-gamma family.</text>
</comment>
<keyword evidence="7 9" id="KW-0811">Translocation</keyword>
<comment type="function">
    <text evidence="9">Essential subunit of the Sec protein translocation channel SecYEG. Clamps together the 2 halves of SecY. May contact the channel plug during translocation.</text>
</comment>
<dbReference type="PANTHER" id="PTHR33910:SF1">
    <property type="entry name" value="PROTEIN TRANSLOCASE SUBUNIT SECE"/>
    <property type="match status" value="1"/>
</dbReference>
<dbReference type="InterPro" id="IPR038379">
    <property type="entry name" value="SecE_sf"/>
</dbReference>
<dbReference type="HAMAP" id="MF_00422">
    <property type="entry name" value="SecE"/>
    <property type="match status" value="1"/>
</dbReference>
<protein>
    <recommendedName>
        <fullName evidence="9">Protein translocase subunit SecE</fullName>
    </recommendedName>
</protein>
<gene>
    <name evidence="9 10" type="primary">secE</name>
    <name evidence="10" type="ORF">J5V48_08495</name>
</gene>
<evidence type="ECO:0000313" key="10">
    <source>
        <dbReference type="EMBL" id="MBW7570931.1"/>
    </source>
</evidence>
<keyword evidence="5 9" id="KW-0653">Protein transport</keyword>
<evidence type="ECO:0000256" key="4">
    <source>
        <dbReference type="ARBA" id="ARBA00022692"/>
    </source>
</evidence>
<dbReference type="RefSeq" id="WP_219938155.1">
    <property type="nucleotide sequence ID" value="NZ_JAGFNY010000037.1"/>
</dbReference>
<evidence type="ECO:0000313" key="11">
    <source>
        <dbReference type="Proteomes" id="UP000731465"/>
    </source>
</evidence>
<dbReference type="Proteomes" id="UP000731465">
    <property type="component" value="Unassembled WGS sequence"/>
</dbReference>